<sequence>MVRQGLAMEGDQKMEVDTLVSRRPAKWKDIIATGCEAWSSPTVSERQVIVSLYAAENAMARQPKPSNPVMAGSPTLRAHIWDGHMKRTYEKPTLRKCGKLTARTAQLVVSGVTQIE</sequence>
<dbReference type="EMBL" id="CP003358">
    <property type="protein sequence ID" value="AGB44786.1"/>
    <property type="molecule type" value="Genomic_DNA"/>
</dbReference>
<dbReference type="AlphaFoldDB" id="L0KIG2"/>
<gene>
    <name evidence="1" type="ordered locus">Mesau_02355</name>
</gene>
<name>L0KIG2_MESAW</name>
<keyword evidence="2" id="KW-1185">Reference proteome</keyword>
<reference evidence="2" key="1">
    <citation type="submission" date="2012-02" db="EMBL/GenBank/DDBJ databases">
        <title>Complete sequence of Mesorhizobium australicum WSM2073.</title>
        <authorList>
            <person name="Lucas S."/>
            <person name="Han J."/>
            <person name="Lapidus A."/>
            <person name="Cheng J.-F."/>
            <person name="Goodwin L."/>
            <person name="Pitluck S."/>
            <person name="Peters L."/>
            <person name="Gu W."/>
            <person name="Detter J.C."/>
            <person name="Han C."/>
            <person name="Tapia R."/>
            <person name="Land M."/>
            <person name="Hauser L."/>
            <person name="Kyrpides N."/>
            <person name="Ivanova N."/>
            <person name="Pagani I."/>
            <person name="Reeve W.G."/>
            <person name="Howieson J.G."/>
            <person name="Tiwari R.P."/>
            <person name="O'Hara G.W."/>
            <person name="Atkins C.A."/>
            <person name="Ronson C.W."/>
            <person name="Nandasena K.G."/>
            <person name="Woyke T."/>
        </authorList>
    </citation>
    <scope>NUCLEOTIDE SEQUENCE [LARGE SCALE GENOMIC DNA]</scope>
    <source>
        <strain evidence="2">LMG 24608 / HAMBI 3006 / WSM2073</strain>
    </source>
</reference>
<accession>L0KIG2</accession>
<dbReference type="HOGENOM" id="CLU_2093947_0_0_5"/>
<evidence type="ECO:0000313" key="1">
    <source>
        <dbReference type="EMBL" id="AGB44786.1"/>
    </source>
</evidence>
<evidence type="ECO:0000313" key="2">
    <source>
        <dbReference type="Proteomes" id="UP000010998"/>
    </source>
</evidence>
<dbReference type="STRING" id="754035.Mesau_02355"/>
<dbReference type="Proteomes" id="UP000010998">
    <property type="component" value="Chromosome"/>
</dbReference>
<organism evidence="1 2">
    <name type="scientific">Mesorhizobium australicum (strain HAMBI 3006 / LMG 24608 / WSM2073)</name>
    <dbReference type="NCBI Taxonomy" id="754035"/>
    <lineage>
        <taxon>Bacteria</taxon>
        <taxon>Pseudomonadati</taxon>
        <taxon>Pseudomonadota</taxon>
        <taxon>Alphaproteobacteria</taxon>
        <taxon>Hyphomicrobiales</taxon>
        <taxon>Phyllobacteriaceae</taxon>
        <taxon>Mesorhizobium</taxon>
    </lineage>
</organism>
<protein>
    <submittedName>
        <fullName evidence="1">Uncharacterized protein</fullName>
    </submittedName>
</protein>
<dbReference type="KEGG" id="mam:Mesau_02355"/>
<proteinExistence type="predicted"/>